<feature type="transmembrane region" description="Helical" evidence="1">
    <location>
        <begin position="135"/>
        <end position="161"/>
    </location>
</feature>
<dbReference type="InterPro" id="IPR031360">
    <property type="entry name" value="TrpP"/>
</dbReference>
<name>A0ABW2PQL2_9BACL</name>
<keyword evidence="1" id="KW-0812">Transmembrane</keyword>
<comment type="caution">
    <text evidence="2">The sequence shown here is derived from an EMBL/GenBank/DDBJ whole genome shotgun (WGS) entry which is preliminary data.</text>
</comment>
<sequence length="181" mass="19410">MKLQKLLLIAIFLGIGTIFHALIPGIFFGMKPDMLLTMMFISIFLFAERGNIVIVGLVAGILSGFTTTIPGGFIPNIIDKLVTALVIFALYCLLRRVMNHMVTAPILTAVGTAVSGTVFLTALTVLGALPAKTSFIAMFIAVVLPAVVINTIFVAIIYPIIVKIMGQSRKSQLSSNIAKRS</sequence>
<keyword evidence="1" id="KW-0472">Membrane</keyword>
<evidence type="ECO:0000256" key="1">
    <source>
        <dbReference type="SAM" id="Phobius"/>
    </source>
</evidence>
<feature type="transmembrane region" description="Helical" evidence="1">
    <location>
        <begin position="106"/>
        <end position="129"/>
    </location>
</feature>
<proteinExistence type="predicted"/>
<feature type="transmembrane region" description="Helical" evidence="1">
    <location>
        <begin position="77"/>
        <end position="94"/>
    </location>
</feature>
<keyword evidence="1" id="KW-1133">Transmembrane helix</keyword>
<dbReference type="EMBL" id="JBHTCO010000002">
    <property type="protein sequence ID" value="MFC7391682.1"/>
    <property type="molecule type" value="Genomic_DNA"/>
</dbReference>
<evidence type="ECO:0000313" key="2">
    <source>
        <dbReference type="EMBL" id="MFC7391682.1"/>
    </source>
</evidence>
<dbReference type="Pfam" id="PF17099">
    <property type="entry name" value="TrpP"/>
    <property type="match status" value="1"/>
</dbReference>
<dbReference type="Proteomes" id="UP001596505">
    <property type="component" value="Unassembled WGS sequence"/>
</dbReference>
<keyword evidence="3" id="KW-1185">Reference proteome</keyword>
<protein>
    <submittedName>
        <fullName evidence="2">Tryptophan transporter</fullName>
    </submittedName>
</protein>
<gene>
    <name evidence="2" type="ORF">ACFQRG_01570</name>
</gene>
<feature type="transmembrane region" description="Helical" evidence="1">
    <location>
        <begin position="40"/>
        <end position="65"/>
    </location>
</feature>
<accession>A0ABW2PQL2</accession>
<feature type="transmembrane region" description="Helical" evidence="1">
    <location>
        <begin position="6"/>
        <end position="28"/>
    </location>
</feature>
<dbReference type="RefSeq" id="WP_380962934.1">
    <property type="nucleotide sequence ID" value="NZ_JBHTCO010000002.1"/>
</dbReference>
<reference evidence="3" key="1">
    <citation type="journal article" date="2019" name="Int. J. Syst. Evol. Microbiol.">
        <title>The Global Catalogue of Microorganisms (GCM) 10K type strain sequencing project: providing services to taxonomists for standard genome sequencing and annotation.</title>
        <authorList>
            <consortium name="The Broad Institute Genomics Platform"/>
            <consortium name="The Broad Institute Genome Sequencing Center for Infectious Disease"/>
            <person name="Wu L."/>
            <person name="Ma J."/>
        </authorList>
    </citation>
    <scope>NUCLEOTIDE SEQUENCE [LARGE SCALE GENOMIC DNA]</scope>
    <source>
        <strain evidence="3">CGMCC 1.16305</strain>
    </source>
</reference>
<organism evidence="2 3">
    <name type="scientific">Scopulibacillus cellulosilyticus</name>
    <dbReference type="NCBI Taxonomy" id="2665665"/>
    <lineage>
        <taxon>Bacteria</taxon>
        <taxon>Bacillati</taxon>
        <taxon>Bacillota</taxon>
        <taxon>Bacilli</taxon>
        <taxon>Bacillales</taxon>
        <taxon>Sporolactobacillaceae</taxon>
        <taxon>Scopulibacillus</taxon>
    </lineage>
</organism>
<evidence type="ECO:0000313" key="3">
    <source>
        <dbReference type="Proteomes" id="UP001596505"/>
    </source>
</evidence>